<dbReference type="Pfam" id="PF04055">
    <property type="entry name" value="Radical_SAM"/>
    <property type="match status" value="1"/>
</dbReference>
<dbReference type="InterPro" id="IPR006638">
    <property type="entry name" value="Elp3/MiaA/NifB-like_rSAM"/>
</dbReference>
<dbReference type="SUPFAM" id="SSF102114">
    <property type="entry name" value="Radical SAM enzymes"/>
    <property type="match status" value="1"/>
</dbReference>
<keyword evidence="6" id="KW-1185">Reference proteome</keyword>
<comment type="similarity">
    <text evidence="1">Belongs to the anaerobic coproporphyrinogen-III oxidase family. HemW subfamily.</text>
</comment>
<keyword evidence="3" id="KW-0408">Iron</keyword>
<comment type="function">
    <text evidence="3">Probably acts as a heme chaperone, transferring heme to an unknown acceptor. Binds one molecule of heme per monomer, possibly covalently. Binds 1 [4Fe-4S] cluster. The cluster is coordinated with 3 cysteines and an exchangeable S-adenosyl-L-methionine.</text>
</comment>
<dbReference type="SMART" id="SM00729">
    <property type="entry name" value="Elp3"/>
    <property type="match status" value="1"/>
</dbReference>
<sequence length="386" mass="45044">MKALETNNPNLSIYIHIPFCESRCYYCDFCSSVIKDDLVEKYFYYLNLEIELYSEFLKDKIINTLFIGGGTPSSVEAKYIKAVLEKLKTVSSFSKDCEITLEVNPNSIDKSKVHGYLNSGINRFSIGAQSFNDDILKIIGRIHNEDDIFKAVDTLKSFNIINYSLDLMLALPNQKMKDIEYSIKTIEELNPTHLSYYSLILEDSTLLKKLSDEGKLNFPNEDLDREMYHYVINSLRNLGYFQYEISNFSKKGFISRHNLNYWTLKNYLGLGLSSHSNIDTLRFNNFYNFNNYFKAIENKKYPIEYYENLTVKDRVNEFSILGLRLNSGIDISRANEMFNINFSSYYKDEIEKNLNGGLIYIKDNFIKLTDRGRDLSNIVETDFIRL</sequence>
<dbReference type="SFLD" id="SFLDG01065">
    <property type="entry name" value="anaerobic_coproporphyrinogen-I"/>
    <property type="match status" value="1"/>
</dbReference>
<dbReference type="InterPro" id="IPR007197">
    <property type="entry name" value="rSAM"/>
</dbReference>
<evidence type="ECO:0000256" key="3">
    <source>
        <dbReference type="RuleBase" id="RU364116"/>
    </source>
</evidence>
<dbReference type="SFLD" id="SFLDS00029">
    <property type="entry name" value="Radical_SAM"/>
    <property type="match status" value="1"/>
</dbReference>
<dbReference type="PANTHER" id="PTHR13932:SF5">
    <property type="entry name" value="RADICAL S-ADENOSYL METHIONINE DOMAIN-CONTAINING PROTEIN 1, MITOCHONDRIAL"/>
    <property type="match status" value="1"/>
</dbReference>
<evidence type="ECO:0000256" key="1">
    <source>
        <dbReference type="ARBA" id="ARBA00006100"/>
    </source>
</evidence>
<keyword evidence="3" id="KW-0949">S-adenosyl-L-methionine</keyword>
<dbReference type="Proteomes" id="UP000288812">
    <property type="component" value="Unassembled WGS sequence"/>
</dbReference>
<dbReference type="SFLD" id="SFLDF00562">
    <property type="entry name" value="HemN-like__clustered_with_heat"/>
    <property type="match status" value="1"/>
</dbReference>
<dbReference type="InterPro" id="IPR058240">
    <property type="entry name" value="rSAM_sf"/>
</dbReference>
<feature type="domain" description="Radical SAM core" evidence="4">
    <location>
        <begin position="5"/>
        <end position="236"/>
    </location>
</feature>
<dbReference type="GO" id="GO:0046872">
    <property type="term" value="F:metal ion binding"/>
    <property type="evidence" value="ECO:0007669"/>
    <property type="project" value="UniProtKB-UniRule"/>
</dbReference>
<proteinExistence type="inferred from homology"/>
<evidence type="ECO:0000313" key="6">
    <source>
        <dbReference type="Proteomes" id="UP000288812"/>
    </source>
</evidence>
<evidence type="ECO:0000259" key="4">
    <source>
        <dbReference type="PROSITE" id="PS51918"/>
    </source>
</evidence>
<dbReference type="GO" id="GO:0005737">
    <property type="term" value="C:cytoplasm"/>
    <property type="evidence" value="ECO:0007669"/>
    <property type="project" value="UniProtKB-SubCell"/>
</dbReference>
<dbReference type="SFLD" id="SFLDF00288">
    <property type="entry name" value="HemN-like__clustered_with_nucl"/>
    <property type="match status" value="1"/>
</dbReference>
<dbReference type="Pfam" id="PF06969">
    <property type="entry name" value="HemN_C"/>
    <property type="match status" value="1"/>
</dbReference>
<reference evidence="5 6" key="1">
    <citation type="submission" date="2018-11" db="EMBL/GenBank/DDBJ databases">
        <title>Genome sequencing and assembly of Anaerosphaera sp. nov., GS7-6-2.</title>
        <authorList>
            <person name="Rettenmaier R."/>
            <person name="Liebl W."/>
            <person name="Zverlov V."/>
        </authorList>
    </citation>
    <scope>NUCLEOTIDE SEQUENCE [LARGE SCALE GENOMIC DNA]</scope>
    <source>
        <strain evidence="5 6">GS7-6-2</strain>
    </source>
</reference>
<dbReference type="Gene3D" id="3.80.30.20">
    <property type="entry name" value="tm_1862 like domain"/>
    <property type="match status" value="1"/>
</dbReference>
<comment type="subcellular location">
    <subcellularLocation>
        <location evidence="3">Cytoplasm</location>
    </subcellularLocation>
</comment>
<dbReference type="OrthoDB" id="9808022at2"/>
<dbReference type="InterPro" id="IPR004559">
    <property type="entry name" value="HemW-like"/>
</dbReference>
<dbReference type="NCBIfam" id="TIGR00539">
    <property type="entry name" value="hemN_rel"/>
    <property type="match status" value="1"/>
</dbReference>
<dbReference type="GO" id="GO:0004109">
    <property type="term" value="F:coproporphyrinogen oxidase activity"/>
    <property type="evidence" value="ECO:0007669"/>
    <property type="project" value="InterPro"/>
</dbReference>
<dbReference type="GO" id="GO:0051539">
    <property type="term" value="F:4 iron, 4 sulfur cluster binding"/>
    <property type="evidence" value="ECO:0007669"/>
    <property type="project" value="UniProtKB-UniRule"/>
</dbReference>
<accession>A0A437S8K5</accession>
<protein>
    <recommendedName>
        <fullName evidence="2 3">Heme chaperone HemW</fullName>
    </recommendedName>
</protein>
<dbReference type="PANTHER" id="PTHR13932">
    <property type="entry name" value="COPROPORPHYRINIGEN III OXIDASE"/>
    <property type="match status" value="1"/>
</dbReference>
<organism evidence="5 6">
    <name type="scientific">Anaerosphaera multitolerans</name>
    <dbReference type="NCBI Taxonomy" id="2487351"/>
    <lineage>
        <taxon>Bacteria</taxon>
        <taxon>Bacillati</taxon>
        <taxon>Bacillota</taxon>
        <taxon>Tissierellia</taxon>
        <taxon>Tissierellales</taxon>
        <taxon>Peptoniphilaceae</taxon>
        <taxon>Anaerosphaera</taxon>
    </lineage>
</organism>
<dbReference type="InterPro" id="IPR010723">
    <property type="entry name" value="HemN_C"/>
</dbReference>
<dbReference type="GO" id="GO:0006779">
    <property type="term" value="P:porphyrin-containing compound biosynthetic process"/>
    <property type="evidence" value="ECO:0007669"/>
    <property type="project" value="InterPro"/>
</dbReference>
<keyword evidence="3" id="KW-0143">Chaperone</keyword>
<comment type="caution">
    <text evidence="5">The sequence shown here is derived from an EMBL/GenBank/DDBJ whole genome shotgun (WGS) entry which is preliminary data.</text>
</comment>
<dbReference type="InterPro" id="IPR023404">
    <property type="entry name" value="rSAM_horseshoe"/>
</dbReference>
<keyword evidence="3" id="KW-0963">Cytoplasm</keyword>
<keyword evidence="3" id="KW-0004">4Fe-4S</keyword>
<dbReference type="InterPro" id="IPR034505">
    <property type="entry name" value="Coproporphyrinogen-III_oxidase"/>
</dbReference>
<name>A0A437S8K5_9FIRM</name>
<keyword evidence="3" id="KW-0349">Heme</keyword>
<keyword evidence="3" id="KW-0479">Metal-binding</keyword>
<dbReference type="EMBL" id="RLIH01000003">
    <property type="protein sequence ID" value="RVU55342.1"/>
    <property type="molecule type" value="Genomic_DNA"/>
</dbReference>
<evidence type="ECO:0000313" key="5">
    <source>
        <dbReference type="EMBL" id="RVU55342.1"/>
    </source>
</evidence>
<dbReference type="PROSITE" id="PS51918">
    <property type="entry name" value="RADICAL_SAM"/>
    <property type="match status" value="1"/>
</dbReference>
<keyword evidence="3" id="KW-0411">Iron-sulfur</keyword>
<dbReference type="AlphaFoldDB" id="A0A437S8K5"/>
<evidence type="ECO:0000256" key="2">
    <source>
        <dbReference type="ARBA" id="ARBA00017228"/>
    </source>
</evidence>
<gene>
    <name evidence="5" type="primary">hemW</name>
    <name evidence="5" type="ORF">EF514_03470</name>
</gene>